<dbReference type="Pfam" id="PF08279">
    <property type="entry name" value="HTH_11"/>
    <property type="match status" value="1"/>
</dbReference>
<dbReference type="Pfam" id="PF25583">
    <property type="entry name" value="WCX"/>
    <property type="match status" value="1"/>
</dbReference>
<dbReference type="PANTHER" id="PTHR34580">
    <property type="match status" value="1"/>
</dbReference>
<dbReference type="InterPro" id="IPR051534">
    <property type="entry name" value="CBASS_pafABC_assoc_protein"/>
</dbReference>
<protein>
    <submittedName>
        <fullName evidence="4">Putative DNA-binding transcriptional regulator YafY</fullName>
    </submittedName>
</protein>
<dbReference type="Gene3D" id="1.10.10.10">
    <property type="entry name" value="Winged helix-like DNA-binding domain superfamily/Winged helix DNA-binding domain"/>
    <property type="match status" value="1"/>
</dbReference>
<dbReference type="InterPro" id="IPR013196">
    <property type="entry name" value="HTH_11"/>
</dbReference>
<dbReference type="PIRSF" id="PIRSF016838">
    <property type="entry name" value="PafC"/>
    <property type="match status" value="1"/>
</dbReference>
<keyword evidence="5" id="KW-1185">Reference proteome</keyword>
<evidence type="ECO:0000259" key="3">
    <source>
        <dbReference type="PROSITE" id="PS51000"/>
    </source>
</evidence>
<dbReference type="EMBL" id="JACJII010000001">
    <property type="protein sequence ID" value="MBA9005666.1"/>
    <property type="molecule type" value="Genomic_DNA"/>
</dbReference>
<comment type="caution">
    <text evidence="4">The sequence shown here is derived from an EMBL/GenBank/DDBJ whole genome shotgun (WGS) entry which is preliminary data.</text>
</comment>
<dbReference type="RefSeq" id="WP_182706774.1">
    <property type="nucleotide sequence ID" value="NZ_JACJII010000001.1"/>
</dbReference>
<proteinExistence type="predicted"/>
<dbReference type="InterPro" id="IPR036390">
    <property type="entry name" value="WH_DNA-bd_sf"/>
</dbReference>
<reference evidence="4 5" key="1">
    <citation type="submission" date="2020-08" db="EMBL/GenBank/DDBJ databases">
        <title>Sequencing the genomes of 1000 actinobacteria strains.</title>
        <authorList>
            <person name="Klenk H.-P."/>
        </authorList>
    </citation>
    <scope>NUCLEOTIDE SEQUENCE [LARGE SCALE GENOMIC DNA]</scope>
    <source>
        <strain evidence="4 5">DSM 45823</strain>
    </source>
</reference>
<keyword evidence="4" id="KW-0238">DNA-binding</keyword>
<dbReference type="PANTHER" id="PTHR34580:SF1">
    <property type="entry name" value="PROTEIN PAFC"/>
    <property type="match status" value="1"/>
</dbReference>
<dbReference type="InterPro" id="IPR001034">
    <property type="entry name" value="DeoR_HTH"/>
</dbReference>
<gene>
    <name evidence="4" type="ORF">HNR21_004548</name>
</gene>
<dbReference type="InterPro" id="IPR036388">
    <property type="entry name" value="WH-like_DNA-bd_sf"/>
</dbReference>
<organism evidence="4 5">
    <name type="scientific">Thermomonospora cellulosilytica</name>
    <dbReference type="NCBI Taxonomy" id="1411118"/>
    <lineage>
        <taxon>Bacteria</taxon>
        <taxon>Bacillati</taxon>
        <taxon>Actinomycetota</taxon>
        <taxon>Actinomycetes</taxon>
        <taxon>Streptosporangiales</taxon>
        <taxon>Thermomonosporaceae</taxon>
        <taxon>Thermomonospora</taxon>
    </lineage>
</organism>
<name>A0A7W3N167_9ACTN</name>
<keyword evidence="1" id="KW-0805">Transcription regulation</keyword>
<evidence type="ECO:0000256" key="1">
    <source>
        <dbReference type="ARBA" id="ARBA00023015"/>
    </source>
</evidence>
<dbReference type="Proteomes" id="UP000539313">
    <property type="component" value="Unassembled WGS sequence"/>
</dbReference>
<dbReference type="GO" id="GO:0003700">
    <property type="term" value="F:DNA-binding transcription factor activity"/>
    <property type="evidence" value="ECO:0007669"/>
    <property type="project" value="InterPro"/>
</dbReference>
<dbReference type="PROSITE" id="PS51000">
    <property type="entry name" value="HTH_DEOR_2"/>
    <property type="match status" value="1"/>
</dbReference>
<dbReference type="InterPro" id="IPR026881">
    <property type="entry name" value="WYL_dom"/>
</dbReference>
<accession>A0A7W3N167</accession>
<evidence type="ECO:0000313" key="5">
    <source>
        <dbReference type="Proteomes" id="UP000539313"/>
    </source>
</evidence>
<dbReference type="SUPFAM" id="SSF46785">
    <property type="entry name" value="Winged helix' DNA-binding domain"/>
    <property type="match status" value="1"/>
</dbReference>
<dbReference type="InterPro" id="IPR057727">
    <property type="entry name" value="WCX_dom"/>
</dbReference>
<evidence type="ECO:0000256" key="2">
    <source>
        <dbReference type="ARBA" id="ARBA00023163"/>
    </source>
</evidence>
<dbReference type="PROSITE" id="PS52050">
    <property type="entry name" value="WYL"/>
    <property type="match status" value="1"/>
</dbReference>
<evidence type="ECO:0000313" key="4">
    <source>
        <dbReference type="EMBL" id="MBA9005666.1"/>
    </source>
</evidence>
<dbReference type="AlphaFoldDB" id="A0A7W3N167"/>
<sequence length="329" mass="37099">MRADRLLTLLLLLQNRGRLTARQLAAELGVSLRTVYRDIDALSAAGVPVYADRGPDGGYRLLDGWRTRLTGLTTGEAHTLFLTGMPGPATELGLGADLATAQLKLLAALPPDLRTRAERIRERFHLDTRGWFHHPDHTPHLATAAQAVWDRRRIHIRYQRWRHPHEVTRTLGPLGLVLKAGRWYLIAHADDRTRTYRVARILDLTVLPDHFTPPDGFDLAVYWQDWAERFETDSYRDTATVRLSPRGRERAQHLLPPVMARAACDETATPDPDGWTTVTIPTESIRHAITEFLKLGADVEVLEPPELRRTLAATAHALARLYPPPPDQP</sequence>
<dbReference type="GO" id="GO:0003677">
    <property type="term" value="F:DNA binding"/>
    <property type="evidence" value="ECO:0007669"/>
    <property type="project" value="UniProtKB-KW"/>
</dbReference>
<keyword evidence="2" id="KW-0804">Transcription</keyword>
<feature type="domain" description="HTH deoR-type" evidence="3">
    <location>
        <begin position="2"/>
        <end position="57"/>
    </location>
</feature>
<dbReference type="InterPro" id="IPR028349">
    <property type="entry name" value="PafC-like"/>
</dbReference>
<dbReference type="Pfam" id="PF13280">
    <property type="entry name" value="WYL"/>
    <property type="match status" value="1"/>
</dbReference>